<protein>
    <submittedName>
        <fullName evidence="2">Uncharacterized protein</fullName>
    </submittedName>
</protein>
<evidence type="ECO:0000256" key="1">
    <source>
        <dbReference type="SAM" id="MobiDB-lite"/>
    </source>
</evidence>
<keyword evidence="3" id="KW-1185">Reference proteome</keyword>
<dbReference type="AlphaFoldDB" id="A0A9Q3DJD5"/>
<organism evidence="2 3">
    <name type="scientific">Austropuccinia psidii MF-1</name>
    <dbReference type="NCBI Taxonomy" id="1389203"/>
    <lineage>
        <taxon>Eukaryota</taxon>
        <taxon>Fungi</taxon>
        <taxon>Dikarya</taxon>
        <taxon>Basidiomycota</taxon>
        <taxon>Pucciniomycotina</taxon>
        <taxon>Pucciniomycetes</taxon>
        <taxon>Pucciniales</taxon>
        <taxon>Sphaerophragmiaceae</taxon>
        <taxon>Austropuccinia</taxon>
    </lineage>
</organism>
<evidence type="ECO:0000313" key="3">
    <source>
        <dbReference type="Proteomes" id="UP000765509"/>
    </source>
</evidence>
<sequence length="573" mass="66702">MNPVVTSKGKFPKAPTHHRNKPEDREGLFKTRIPEREILRHSTGWQSTEGNHAHSSIHFPIQQKPQTKGLEGYGSSSSTWKLLKDIFQWSMGQKGLKLASHWEELGASFQKISLKEIPFRDIMVITKGCNTTRQFRLLQERESRIRENQATIQAIEGSFQEEANIHNKGQDFFQPQEERFRPNDPEASGLGERSKEEAKVAVNTSRISSPTNRNIIPSQNQHNLVTPEFKLKSDALWLQMPLFVEKTQNQFEELQESHVRIETFTASMDKIFKTPQEGHPKLRNASGETNKRLNEVFEEQSHCKRDRDCLDQDLNKLFNFYQNMKPQSQGHVLDDLYPQEDIKPNSFLENKARSPSQYEDGDNMSYSEKEALNQLPEASTWCKFSDTGESDHMELIDYIDGLFIDVPRIPDYWISARLNTAFKVNDSIWYTEMKAMHGGRNWPWWNSQIIQKYSNGTSMWKKTMSFENEKYSVDRDPYEWCLRQSNILKAIGPQMNIQMRNQKLLTQIPGELDHAIKFRCKQSFTLDEISNTLQDVRKRRNIGESSQYKAVVSKSNNLSGWTSQINPKKDWQK</sequence>
<comment type="caution">
    <text evidence="2">The sequence shown here is derived from an EMBL/GenBank/DDBJ whole genome shotgun (WGS) entry which is preliminary data.</text>
</comment>
<feature type="region of interest" description="Disordered" evidence="1">
    <location>
        <begin position="344"/>
        <end position="363"/>
    </location>
</feature>
<gene>
    <name evidence="2" type="ORF">O181_042428</name>
</gene>
<feature type="region of interest" description="Disordered" evidence="1">
    <location>
        <begin position="1"/>
        <end position="26"/>
    </location>
</feature>
<dbReference type="EMBL" id="AVOT02016971">
    <property type="protein sequence ID" value="MBW0502713.1"/>
    <property type="molecule type" value="Genomic_DNA"/>
</dbReference>
<dbReference type="Proteomes" id="UP000765509">
    <property type="component" value="Unassembled WGS sequence"/>
</dbReference>
<accession>A0A9Q3DJD5</accession>
<feature type="region of interest" description="Disordered" evidence="1">
    <location>
        <begin position="175"/>
        <end position="215"/>
    </location>
</feature>
<feature type="compositionally biased region" description="Polar residues" evidence="1">
    <location>
        <begin position="202"/>
        <end position="215"/>
    </location>
</feature>
<proteinExistence type="predicted"/>
<name>A0A9Q3DJD5_9BASI</name>
<reference evidence="2" key="1">
    <citation type="submission" date="2021-03" db="EMBL/GenBank/DDBJ databases">
        <title>Draft genome sequence of rust myrtle Austropuccinia psidii MF-1, a brazilian biotype.</title>
        <authorList>
            <person name="Quecine M.C."/>
            <person name="Pachon D.M.R."/>
            <person name="Bonatelli M.L."/>
            <person name="Correr F.H."/>
            <person name="Franceschini L.M."/>
            <person name="Leite T.F."/>
            <person name="Margarido G.R.A."/>
            <person name="Almeida C.A."/>
            <person name="Ferrarezi J.A."/>
            <person name="Labate C.A."/>
        </authorList>
    </citation>
    <scope>NUCLEOTIDE SEQUENCE</scope>
    <source>
        <strain evidence="2">MF-1</strain>
    </source>
</reference>
<evidence type="ECO:0000313" key="2">
    <source>
        <dbReference type="EMBL" id="MBW0502713.1"/>
    </source>
</evidence>